<feature type="compositionally biased region" description="Basic and acidic residues" evidence="1">
    <location>
        <begin position="409"/>
        <end position="436"/>
    </location>
</feature>
<dbReference type="PANTHER" id="PTHR15932:SF2">
    <property type="entry name" value="BRCA1-A COMPLEX SUBUNIT RAP80"/>
    <property type="match status" value="1"/>
</dbReference>
<name>A7SLY2_NEMVE</name>
<feature type="compositionally biased region" description="Basic and acidic residues" evidence="1">
    <location>
        <begin position="920"/>
        <end position="939"/>
    </location>
</feature>
<dbReference type="HOGENOM" id="CLU_279034_0_0_1"/>
<evidence type="ECO:0000313" key="3">
    <source>
        <dbReference type="Proteomes" id="UP000001593"/>
    </source>
</evidence>
<feature type="region of interest" description="Disordered" evidence="1">
    <location>
        <begin position="738"/>
        <end position="768"/>
    </location>
</feature>
<dbReference type="InterPro" id="IPR038868">
    <property type="entry name" value="RAP80"/>
</dbReference>
<feature type="compositionally biased region" description="Acidic residues" evidence="1">
    <location>
        <begin position="266"/>
        <end position="276"/>
    </location>
</feature>
<feature type="compositionally biased region" description="Basic residues" evidence="1">
    <location>
        <begin position="290"/>
        <end position="299"/>
    </location>
</feature>
<feature type="compositionally biased region" description="Basic and acidic residues" evidence="1">
    <location>
        <begin position="312"/>
        <end position="326"/>
    </location>
</feature>
<gene>
    <name evidence="2" type="ORF">NEMVEDRAFT_v1g246104</name>
</gene>
<dbReference type="PANTHER" id="PTHR15932">
    <property type="entry name" value="UBIQUITIN INTERACTION MOTIF-CONTAINING PROTEIN 1"/>
    <property type="match status" value="1"/>
</dbReference>
<evidence type="ECO:0000313" key="2">
    <source>
        <dbReference type="EMBL" id="EDO35282.1"/>
    </source>
</evidence>
<feature type="compositionally biased region" description="Basic and acidic residues" evidence="1">
    <location>
        <begin position="576"/>
        <end position="585"/>
    </location>
</feature>
<dbReference type="Proteomes" id="UP000001593">
    <property type="component" value="Unassembled WGS sequence"/>
</dbReference>
<sequence length="1131" mass="125077">MSTKRPSRDKKAKKQEHSEDISRFLRRGQTETIDVDEDPFEFQDEEGTNQTRWLRSGKDIPRGTNNNFQGLAEENMSEEEQIQKAIEESMLQKELDQERFAMCGNLSDVELTCSSRTVRQDIQGSQPEIKAEIFEIIQSVEEERADSPDLFATPEDDVELVSDAKADDQPQSPSIIKHAAVSAPTDFTDDVTGFEALRTRSLPAEAAIKKPQDFARGSKNRLKLHRTKGGSSSTMTTTLTSVPGTIIEHLKRRPLCSKTGSTVLPADDDDITDDETGPPSPVIPMESGRKKIIKGKNRSQKMVIDCDDEESSDSRKQGRDQVLDDSTSKAKKVANIILARKYKKAIAPIHNIKDAIRARLCRAPPGVDLLQYTKLIVEFLDHTRRRILEAQSRCKSYVKWGKPVVAGPRKGDTLDARTERKRGANRESHILKRIADEPTDNTSSKRSRRLINAQRKEQTEEDDKAPLSSTKPDSSGIPPKNCVDESGSDDDLMRPALTQAGAKFMVKTEPGNKDTDMGEEFPNFDVVGQEQTLPNFLEVEETQNVDHDEIESREKGAVSKTHQLNKQIETPNPVKTEAEEKDKTGKMSRSPSAPVSKSPEQGDCSGDIGRRSVRKRKHRIIEDDLSEDEEQDEVIMVEGPAGDSGRKLQKTADNNQYGHDNGDEEDFLREELTGGKKKGEFYNLGFIVWGSSFFFSPSPSPSPSAGLVPPRSRACDFVALGSRGCSVASKAALQPFGLSQSEGSDSQEVCGLSPTNTKAQSPGQGNPSMVMAQEQSSAMVNCPICFHDFPADTIQNHAATCEPASSSTAVSPVPARNCQKRNKFSITYGGKGKKERPNKALQGEDFIPLSELMSGDEEGDNEEATGTSHEHLGSLDSRPATASSSDSDPDAKMLANYGIQISPRRKNKKMHAKTNTETSPNRHAEKNVEKGSKRSWEDHLGDNDFENELALGLISGALSKESAKKAKRARATRAFRPSDSSPDNDSERCFLCDQMIPVEQFVQHSDMCLRRKGASTVTPGKTNRKEIGPTSKSSSTLERMDYEGRVQPCNERPPPPSGDVITMNPREISDSPIKTFTLIGENSESNVDFDNQFSFFNAKRPSNDCGGRHRGRGKSRGKRGFWKRGRGRGRR</sequence>
<evidence type="ECO:0008006" key="4">
    <source>
        <dbReference type="Google" id="ProtNLM"/>
    </source>
</evidence>
<dbReference type="AlphaFoldDB" id="A7SLY2"/>
<dbReference type="InParanoid" id="A7SLY2"/>
<reference evidence="2 3" key="1">
    <citation type="journal article" date="2007" name="Science">
        <title>Sea anemone genome reveals ancestral eumetazoan gene repertoire and genomic organization.</title>
        <authorList>
            <person name="Putnam N.H."/>
            <person name="Srivastava M."/>
            <person name="Hellsten U."/>
            <person name="Dirks B."/>
            <person name="Chapman J."/>
            <person name="Salamov A."/>
            <person name="Terry A."/>
            <person name="Shapiro H."/>
            <person name="Lindquist E."/>
            <person name="Kapitonov V.V."/>
            <person name="Jurka J."/>
            <person name="Genikhovich G."/>
            <person name="Grigoriev I.V."/>
            <person name="Lucas S.M."/>
            <person name="Steele R.E."/>
            <person name="Finnerty J.R."/>
            <person name="Technau U."/>
            <person name="Martindale M.Q."/>
            <person name="Rokhsar D.S."/>
        </authorList>
    </citation>
    <scope>NUCLEOTIDE SEQUENCE [LARGE SCALE GENOMIC DNA]</scope>
    <source>
        <strain evidence="3">CH2 X CH6</strain>
    </source>
</reference>
<feature type="region of interest" description="Disordered" evidence="1">
    <location>
        <begin position="405"/>
        <end position="521"/>
    </location>
</feature>
<feature type="compositionally biased region" description="Acidic residues" evidence="1">
    <location>
        <begin position="854"/>
        <end position="863"/>
    </location>
</feature>
<proteinExistence type="predicted"/>
<keyword evidence="3" id="KW-1185">Reference proteome</keyword>
<evidence type="ECO:0000256" key="1">
    <source>
        <dbReference type="SAM" id="MobiDB-lite"/>
    </source>
</evidence>
<feature type="compositionally biased region" description="Acidic residues" evidence="1">
    <location>
        <begin position="623"/>
        <end position="635"/>
    </location>
</feature>
<feature type="compositionally biased region" description="Polar residues" evidence="1">
    <location>
        <begin position="560"/>
        <end position="570"/>
    </location>
</feature>
<dbReference type="InterPro" id="IPR003903">
    <property type="entry name" value="UIM_dom"/>
</dbReference>
<dbReference type="GO" id="GO:0070531">
    <property type="term" value="C:BRCA1-A complex"/>
    <property type="evidence" value="ECO:0000318"/>
    <property type="project" value="GO_Central"/>
</dbReference>
<feature type="region of interest" description="Disordered" evidence="1">
    <location>
        <begin position="824"/>
        <end position="939"/>
    </location>
</feature>
<feature type="region of interest" description="Disordered" evidence="1">
    <location>
        <begin position="1014"/>
        <end position="1039"/>
    </location>
</feature>
<dbReference type="OMA" id="GANRESH"/>
<feature type="compositionally biased region" description="Polar residues" evidence="1">
    <location>
        <begin position="587"/>
        <end position="599"/>
    </location>
</feature>
<feature type="compositionally biased region" description="Basic and acidic residues" evidence="1">
    <location>
        <begin position="544"/>
        <end position="557"/>
    </location>
</feature>
<feature type="region of interest" description="Disordered" evidence="1">
    <location>
        <begin position="1"/>
        <end position="66"/>
    </location>
</feature>
<protein>
    <recommendedName>
        <fullName evidence="4">UBZ4-type domain-containing protein</fullName>
    </recommendedName>
</protein>
<feature type="region of interest" description="Disordered" evidence="1">
    <location>
        <begin position="1098"/>
        <end position="1131"/>
    </location>
</feature>
<feature type="compositionally biased region" description="Basic residues" evidence="1">
    <location>
        <begin position="1108"/>
        <end position="1131"/>
    </location>
</feature>
<dbReference type="PROSITE" id="PS50330">
    <property type="entry name" value="UIM"/>
    <property type="match status" value="1"/>
</dbReference>
<feature type="region of interest" description="Disordered" evidence="1">
    <location>
        <begin position="536"/>
        <end position="664"/>
    </location>
</feature>
<dbReference type="EMBL" id="DS469703">
    <property type="protein sequence ID" value="EDO35282.1"/>
    <property type="molecule type" value="Genomic_DNA"/>
</dbReference>
<feature type="compositionally biased region" description="Basic residues" evidence="1">
    <location>
        <begin position="1"/>
        <end position="14"/>
    </location>
</feature>
<feature type="compositionally biased region" description="Low complexity" evidence="1">
    <location>
        <begin position="876"/>
        <end position="886"/>
    </location>
</feature>
<dbReference type="GO" id="GO:0042393">
    <property type="term" value="F:histone binding"/>
    <property type="evidence" value="ECO:0000318"/>
    <property type="project" value="GO_Central"/>
</dbReference>
<organism evidence="2 3">
    <name type="scientific">Nematostella vectensis</name>
    <name type="common">Starlet sea anemone</name>
    <dbReference type="NCBI Taxonomy" id="45351"/>
    <lineage>
        <taxon>Eukaryota</taxon>
        <taxon>Metazoa</taxon>
        <taxon>Cnidaria</taxon>
        <taxon>Anthozoa</taxon>
        <taxon>Hexacorallia</taxon>
        <taxon>Actiniaria</taxon>
        <taxon>Edwardsiidae</taxon>
        <taxon>Nematostella</taxon>
    </lineage>
</organism>
<accession>A7SLY2</accession>
<feature type="compositionally biased region" description="Acidic residues" evidence="1">
    <location>
        <begin position="33"/>
        <end position="47"/>
    </location>
</feature>
<feature type="region of interest" description="Disordered" evidence="1">
    <location>
        <begin position="258"/>
        <end position="326"/>
    </location>
</feature>
<feature type="compositionally biased region" description="Basic residues" evidence="1">
    <location>
        <begin position="903"/>
        <end position="912"/>
    </location>
</feature>
<dbReference type="STRING" id="45351.A7SLY2"/>
<dbReference type="GO" id="GO:0045739">
    <property type="term" value="P:positive regulation of DNA repair"/>
    <property type="evidence" value="ECO:0000318"/>
    <property type="project" value="GO_Central"/>
</dbReference>
<dbReference type="GO" id="GO:0006302">
    <property type="term" value="P:double-strand break repair"/>
    <property type="evidence" value="ECO:0000318"/>
    <property type="project" value="GO_Central"/>
</dbReference>
<dbReference type="GO" id="GO:0070530">
    <property type="term" value="F:K63-linked polyubiquitin modification-dependent protein binding"/>
    <property type="evidence" value="ECO:0000318"/>
    <property type="project" value="GO_Central"/>
</dbReference>